<sequence>MGFGSGGFLSSVWVLGCNGTSAEEPHVVMQKCSQTDGYLLHSSGIPIGLIFLVVSVFIVLASCLKMKLAKEKERFFQQNGGKILYEQILSRQRARHRGLGGHGTVYKGILKDSRVVAVKRSKTINVIHSEEFVQEIIILSEINHKNVVRLLGCCLEVEVPILVYEYIPNGTLFQLIHGNHGRTPISLETRLKIAQESAEALSYLHLSANRPIVHGDVKSLNVLLDENYMVKVTDFGASRILPKDAVQHMTMVQGTLGYLDPEYLQERRLTEKSDVYSFGVVLLELITRKTATYLEGSKEERSLASSFLQALKENKVNTNIIGVGMEELLQEVVELASMCLISKGEERPSMTEVADKLKAIRSAWRAILLLQHEETKCLLESSAVASTCILSPSMNWTAQMMGLDIEIPRHKADYK</sequence>
<dbReference type="InterPro" id="IPR011009">
    <property type="entry name" value="Kinase-like_dom_sf"/>
</dbReference>
<keyword evidence="6" id="KW-1185">Reference proteome</keyword>
<gene>
    <name evidence="5" type="ORF">U9M48_029894</name>
</gene>
<dbReference type="GO" id="GO:0005524">
    <property type="term" value="F:ATP binding"/>
    <property type="evidence" value="ECO:0007669"/>
    <property type="project" value="UniProtKB-KW"/>
</dbReference>
<dbReference type="GO" id="GO:0005886">
    <property type="term" value="C:plasma membrane"/>
    <property type="evidence" value="ECO:0007669"/>
    <property type="project" value="TreeGrafter"/>
</dbReference>
<dbReference type="Gene3D" id="1.10.510.10">
    <property type="entry name" value="Transferase(Phosphotransferase) domain 1"/>
    <property type="match status" value="1"/>
</dbReference>
<keyword evidence="3" id="KW-0472">Membrane</keyword>
<evidence type="ECO:0000256" key="2">
    <source>
        <dbReference type="ARBA" id="ARBA00022840"/>
    </source>
</evidence>
<evidence type="ECO:0000256" key="1">
    <source>
        <dbReference type="ARBA" id="ARBA00022741"/>
    </source>
</evidence>
<dbReference type="CDD" id="cd14066">
    <property type="entry name" value="STKc_IRAK"/>
    <property type="match status" value="1"/>
</dbReference>
<evidence type="ECO:0000313" key="6">
    <source>
        <dbReference type="Proteomes" id="UP001341281"/>
    </source>
</evidence>
<keyword evidence="3" id="KW-0812">Transmembrane</keyword>
<dbReference type="PROSITE" id="PS50011">
    <property type="entry name" value="PROTEIN_KINASE_DOM"/>
    <property type="match status" value="1"/>
</dbReference>
<feature type="transmembrane region" description="Helical" evidence="3">
    <location>
        <begin position="38"/>
        <end position="64"/>
    </location>
</feature>
<dbReference type="InterPro" id="IPR000719">
    <property type="entry name" value="Prot_kinase_dom"/>
</dbReference>
<dbReference type="InterPro" id="IPR045274">
    <property type="entry name" value="WAK-like"/>
</dbReference>
<dbReference type="SMART" id="SM00220">
    <property type="entry name" value="S_TKc"/>
    <property type="match status" value="1"/>
</dbReference>
<name>A0AAQ3TZJ1_PASNO</name>
<keyword evidence="2" id="KW-0067">ATP-binding</keyword>
<proteinExistence type="predicted"/>
<dbReference type="Proteomes" id="UP001341281">
    <property type="component" value="Chromosome 06"/>
</dbReference>
<dbReference type="FunFam" id="1.10.510.10:FF:000084">
    <property type="entry name" value="Wall-associated receptor kinase 2"/>
    <property type="match status" value="1"/>
</dbReference>
<protein>
    <recommendedName>
        <fullName evidence="4">Protein kinase domain-containing protein</fullName>
    </recommendedName>
</protein>
<dbReference type="Pfam" id="PF00069">
    <property type="entry name" value="Pkinase"/>
    <property type="match status" value="1"/>
</dbReference>
<evidence type="ECO:0000256" key="3">
    <source>
        <dbReference type="SAM" id="Phobius"/>
    </source>
</evidence>
<dbReference type="SUPFAM" id="SSF56112">
    <property type="entry name" value="Protein kinase-like (PK-like)"/>
    <property type="match status" value="1"/>
</dbReference>
<dbReference type="GO" id="GO:0007166">
    <property type="term" value="P:cell surface receptor signaling pathway"/>
    <property type="evidence" value="ECO:0007669"/>
    <property type="project" value="InterPro"/>
</dbReference>
<dbReference type="Gene3D" id="3.30.200.20">
    <property type="entry name" value="Phosphorylase Kinase, domain 1"/>
    <property type="match status" value="1"/>
</dbReference>
<organism evidence="5 6">
    <name type="scientific">Paspalum notatum var. saurae</name>
    <dbReference type="NCBI Taxonomy" id="547442"/>
    <lineage>
        <taxon>Eukaryota</taxon>
        <taxon>Viridiplantae</taxon>
        <taxon>Streptophyta</taxon>
        <taxon>Embryophyta</taxon>
        <taxon>Tracheophyta</taxon>
        <taxon>Spermatophyta</taxon>
        <taxon>Magnoliopsida</taxon>
        <taxon>Liliopsida</taxon>
        <taxon>Poales</taxon>
        <taxon>Poaceae</taxon>
        <taxon>PACMAD clade</taxon>
        <taxon>Panicoideae</taxon>
        <taxon>Andropogonodae</taxon>
        <taxon>Paspaleae</taxon>
        <taxon>Paspalinae</taxon>
        <taxon>Paspalum</taxon>
    </lineage>
</organism>
<dbReference type="GO" id="GO:0004674">
    <property type="term" value="F:protein serine/threonine kinase activity"/>
    <property type="evidence" value="ECO:0007669"/>
    <property type="project" value="TreeGrafter"/>
</dbReference>
<keyword evidence="1" id="KW-0547">Nucleotide-binding</keyword>
<reference evidence="5 6" key="1">
    <citation type="submission" date="2024-02" db="EMBL/GenBank/DDBJ databases">
        <title>High-quality chromosome-scale genome assembly of Pensacola bahiagrass (Paspalum notatum Flugge var. saurae).</title>
        <authorList>
            <person name="Vega J.M."/>
            <person name="Podio M."/>
            <person name="Orjuela J."/>
            <person name="Siena L.A."/>
            <person name="Pessino S.C."/>
            <person name="Combes M.C."/>
            <person name="Mariac C."/>
            <person name="Albertini E."/>
            <person name="Pupilli F."/>
            <person name="Ortiz J.P.A."/>
            <person name="Leblanc O."/>
        </authorList>
    </citation>
    <scope>NUCLEOTIDE SEQUENCE [LARGE SCALE GENOMIC DNA]</scope>
    <source>
        <strain evidence="5">R1</strain>
        <tissue evidence="5">Leaf</tissue>
    </source>
</reference>
<feature type="domain" description="Protein kinase" evidence="4">
    <location>
        <begin position="91"/>
        <end position="360"/>
    </location>
</feature>
<dbReference type="PANTHER" id="PTHR27005:SF503">
    <property type="entry name" value="OS06G0142500 PROTEIN"/>
    <property type="match status" value="1"/>
</dbReference>
<dbReference type="AlphaFoldDB" id="A0AAQ3TZJ1"/>
<dbReference type="EMBL" id="CP144750">
    <property type="protein sequence ID" value="WVZ82651.1"/>
    <property type="molecule type" value="Genomic_DNA"/>
</dbReference>
<accession>A0AAQ3TZJ1</accession>
<dbReference type="PROSITE" id="PS00108">
    <property type="entry name" value="PROTEIN_KINASE_ST"/>
    <property type="match status" value="1"/>
</dbReference>
<keyword evidence="3" id="KW-1133">Transmembrane helix</keyword>
<evidence type="ECO:0000259" key="4">
    <source>
        <dbReference type="PROSITE" id="PS50011"/>
    </source>
</evidence>
<dbReference type="InterPro" id="IPR008271">
    <property type="entry name" value="Ser/Thr_kinase_AS"/>
</dbReference>
<evidence type="ECO:0000313" key="5">
    <source>
        <dbReference type="EMBL" id="WVZ82651.1"/>
    </source>
</evidence>
<dbReference type="PANTHER" id="PTHR27005">
    <property type="entry name" value="WALL-ASSOCIATED RECEPTOR KINASE-LIKE 21"/>
    <property type="match status" value="1"/>
</dbReference>